<sequence>MGISEYRELDLESLCQAFRKNGDSLVGPNLDLFLDASSAPLPSTLSSSLSSSLSAAPSSSSAPSSSASP</sequence>
<dbReference type="AlphaFoldDB" id="A0A086MBN0"/>
<reference evidence="2 3" key="1">
    <citation type="submission" date="2014-05" db="EMBL/GenBank/DDBJ databases">
        <authorList>
            <person name="Sibley D."/>
            <person name="Venepally P."/>
            <person name="Karamycheva S."/>
            <person name="Hadjithomas M."/>
            <person name="Khan A."/>
            <person name="Brunk B."/>
            <person name="Roos D."/>
            <person name="Caler E."/>
            <person name="Lorenzi H."/>
        </authorList>
    </citation>
    <scope>NUCLEOTIDE SEQUENCE [LARGE SCALE GENOMIC DNA]</scope>
    <source>
        <strain evidence="2 3">RUB</strain>
    </source>
</reference>
<organism evidence="2 3">
    <name type="scientific">Toxoplasma gondii RUB</name>
    <dbReference type="NCBI Taxonomy" id="935652"/>
    <lineage>
        <taxon>Eukaryota</taxon>
        <taxon>Sar</taxon>
        <taxon>Alveolata</taxon>
        <taxon>Apicomplexa</taxon>
        <taxon>Conoidasida</taxon>
        <taxon>Coccidia</taxon>
        <taxon>Eucoccidiorida</taxon>
        <taxon>Eimeriorina</taxon>
        <taxon>Sarcocystidae</taxon>
        <taxon>Toxoplasma</taxon>
    </lineage>
</organism>
<proteinExistence type="predicted"/>
<evidence type="ECO:0000313" key="3">
    <source>
        <dbReference type="Proteomes" id="UP000028834"/>
    </source>
</evidence>
<name>A0A086MBN0_TOXGO</name>
<evidence type="ECO:0000313" key="2">
    <source>
        <dbReference type="EMBL" id="KFG66298.1"/>
    </source>
</evidence>
<dbReference type="Proteomes" id="UP000028834">
    <property type="component" value="Unassembled WGS sequence"/>
</dbReference>
<dbReference type="EMBL" id="AFYV02000050">
    <property type="protein sequence ID" value="KFG66298.1"/>
    <property type="molecule type" value="Genomic_DNA"/>
</dbReference>
<evidence type="ECO:0000256" key="1">
    <source>
        <dbReference type="SAM" id="MobiDB-lite"/>
    </source>
</evidence>
<accession>A0A086MBN0</accession>
<protein>
    <submittedName>
        <fullName evidence="2">Uncharacterized protein</fullName>
    </submittedName>
</protein>
<dbReference type="VEuPathDB" id="ToxoDB:TGRUB_428620"/>
<comment type="caution">
    <text evidence="2">The sequence shown here is derived from an EMBL/GenBank/DDBJ whole genome shotgun (WGS) entry which is preliminary data.</text>
</comment>
<dbReference type="OrthoDB" id="333348at2759"/>
<gene>
    <name evidence="2" type="ORF">TGRUB_428620</name>
</gene>
<feature type="region of interest" description="Disordered" evidence="1">
    <location>
        <begin position="42"/>
        <end position="69"/>
    </location>
</feature>